<dbReference type="Gene3D" id="3.30.420.40">
    <property type="match status" value="2"/>
</dbReference>
<dbReference type="FunFam" id="3.90.640.10:FF:000003">
    <property type="entry name" value="Molecular chaperone DnaK"/>
    <property type="match status" value="1"/>
</dbReference>
<dbReference type="PRINTS" id="PR00301">
    <property type="entry name" value="HEATSHOCK70"/>
</dbReference>
<evidence type="ECO:0000256" key="3">
    <source>
        <dbReference type="ARBA" id="ARBA00022723"/>
    </source>
</evidence>
<reference evidence="11" key="1">
    <citation type="journal article" date="2014" name="Int. J. Syst. Evol. Microbiol.">
        <title>Complete genome sequence of Corynebacterium casei LMG S-19264T (=DSM 44701T), isolated from a smear-ripened cheese.</title>
        <authorList>
            <consortium name="US DOE Joint Genome Institute (JGI-PGF)"/>
            <person name="Walter F."/>
            <person name="Albersmeier A."/>
            <person name="Kalinowski J."/>
            <person name="Ruckert C."/>
        </authorList>
    </citation>
    <scope>NUCLEOTIDE SEQUENCE</scope>
    <source>
        <strain evidence="11">JCM 4646</strain>
    </source>
</reference>
<dbReference type="EMBL" id="BNBO01000010">
    <property type="protein sequence ID" value="GHH68392.1"/>
    <property type="molecule type" value="Genomic_DNA"/>
</dbReference>
<keyword evidence="7" id="KW-0067">ATP-binding</keyword>
<keyword evidence="2" id="KW-0597">Phosphoprotein</keyword>
<name>A0A919FLX9_9ACTN</name>
<evidence type="ECO:0000256" key="9">
    <source>
        <dbReference type="ARBA" id="ARBA00023186"/>
    </source>
</evidence>
<evidence type="ECO:0000256" key="1">
    <source>
        <dbReference type="ARBA" id="ARBA00007381"/>
    </source>
</evidence>
<dbReference type="InterPro" id="IPR001876">
    <property type="entry name" value="Znf_RanBP2"/>
</dbReference>
<dbReference type="GO" id="GO:0005524">
    <property type="term" value="F:ATP binding"/>
    <property type="evidence" value="ECO:0007669"/>
    <property type="project" value="UniProtKB-KW"/>
</dbReference>
<evidence type="ECO:0000256" key="5">
    <source>
        <dbReference type="ARBA" id="ARBA00022771"/>
    </source>
</evidence>
<evidence type="ECO:0000313" key="11">
    <source>
        <dbReference type="EMBL" id="GHH68392.1"/>
    </source>
</evidence>
<dbReference type="PANTHER" id="PTHR19375">
    <property type="entry name" value="HEAT SHOCK PROTEIN 70KDA"/>
    <property type="match status" value="1"/>
</dbReference>
<keyword evidence="9" id="KW-0143">Chaperone</keyword>
<dbReference type="PROSITE" id="PS00329">
    <property type="entry name" value="HSP70_2"/>
    <property type="match status" value="1"/>
</dbReference>
<dbReference type="Proteomes" id="UP000617734">
    <property type="component" value="Unassembled WGS sequence"/>
</dbReference>
<dbReference type="PROSITE" id="PS01036">
    <property type="entry name" value="HSP70_3"/>
    <property type="match status" value="1"/>
</dbReference>
<keyword evidence="5" id="KW-0863">Zinc-finger</keyword>
<evidence type="ECO:0000256" key="7">
    <source>
        <dbReference type="ARBA" id="ARBA00022840"/>
    </source>
</evidence>
<dbReference type="GO" id="GO:0140662">
    <property type="term" value="F:ATP-dependent protein folding chaperone"/>
    <property type="evidence" value="ECO:0007669"/>
    <property type="project" value="InterPro"/>
</dbReference>
<evidence type="ECO:0000259" key="10">
    <source>
        <dbReference type="SMART" id="SM00547"/>
    </source>
</evidence>
<dbReference type="PROSITE" id="PS00297">
    <property type="entry name" value="HSP70_1"/>
    <property type="match status" value="1"/>
</dbReference>
<keyword evidence="12" id="KW-1185">Reference proteome</keyword>
<protein>
    <recommendedName>
        <fullName evidence="10">RanBP2-type domain-containing protein</fullName>
    </recommendedName>
</protein>
<evidence type="ECO:0000256" key="2">
    <source>
        <dbReference type="ARBA" id="ARBA00022553"/>
    </source>
</evidence>
<dbReference type="SUPFAM" id="SSF100920">
    <property type="entry name" value="Heat shock protein 70kD (HSP70), peptide-binding domain"/>
    <property type="match status" value="1"/>
</dbReference>
<dbReference type="RefSeq" id="WP_190210881.1">
    <property type="nucleotide sequence ID" value="NZ_BNBO01000010.1"/>
</dbReference>
<dbReference type="InterPro" id="IPR043129">
    <property type="entry name" value="ATPase_NBD"/>
</dbReference>
<reference evidence="11" key="2">
    <citation type="submission" date="2020-09" db="EMBL/GenBank/DDBJ databases">
        <authorList>
            <person name="Sun Q."/>
            <person name="Ohkuma M."/>
        </authorList>
    </citation>
    <scope>NUCLEOTIDE SEQUENCE</scope>
    <source>
        <strain evidence="11">JCM 4646</strain>
    </source>
</reference>
<dbReference type="InterPro" id="IPR018181">
    <property type="entry name" value="Heat_shock_70_CS"/>
</dbReference>
<dbReference type="Gene3D" id="3.90.640.10">
    <property type="entry name" value="Actin, Chain A, domain 4"/>
    <property type="match status" value="1"/>
</dbReference>
<keyword evidence="4" id="KW-0547">Nucleotide-binding</keyword>
<dbReference type="InterPro" id="IPR029047">
    <property type="entry name" value="HSP70_peptide-bd_sf"/>
</dbReference>
<dbReference type="Pfam" id="PF00012">
    <property type="entry name" value="HSP70"/>
    <property type="match status" value="2"/>
</dbReference>
<gene>
    <name evidence="11" type="ORF">GCM10018781_25160</name>
</gene>
<dbReference type="InterPro" id="IPR013126">
    <property type="entry name" value="Hsp_70_fam"/>
</dbReference>
<proteinExistence type="inferred from homology"/>
<evidence type="ECO:0000256" key="8">
    <source>
        <dbReference type="ARBA" id="ARBA00023016"/>
    </source>
</evidence>
<evidence type="ECO:0000256" key="4">
    <source>
        <dbReference type="ARBA" id="ARBA00022741"/>
    </source>
</evidence>
<dbReference type="GeneID" id="95352966"/>
<feature type="domain" description="RanBP2-type" evidence="10">
    <location>
        <begin position="379"/>
        <end position="403"/>
    </location>
</feature>
<comment type="similarity">
    <text evidence="1">Belongs to the heat shock protein 70 family.</text>
</comment>
<dbReference type="Gene3D" id="2.60.34.10">
    <property type="entry name" value="Substrate Binding Domain Of DNAk, Chain A, domain 1"/>
    <property type="match status" value="1"/>
</dbReference>
<evidence type="ECO:0000313" key="12">
    <source>
        <dbReference type="Proteomes" id="UP000617734"/>
    </source>
</evidence>
<evidence type="ECO:0000256" key="6">
    <source>
        <dbReference type="ARBA" id="ARBA00022833"/>
    </source>
</evidence>
<dbReference type="SUPFAM" id="SSF53067">
    <property type="entry name" value="Actin-like ATPase domain"/>
    <property type="match status" value="2"/>
</dbReference>
<sequence>MYRTLGIDLGTTNSVVAQLRRGEPEIIHNRQNQEATPSVVGRGKRGELLVGSSARGRVATDAENIIRSVKRFIGRKFKDPQVQAVLKDLAYRVTPGQDGDVNVWFNGRAYTPIELSAIILRRLKEDAELRSGDVFHRAVITVPAYFGERQVAATQEAGRLAGFQVLRIINEPTAAALAYGMTGDLGDEGRTVLVYDLGGGTFDISILLLMPGSVSVLGIEGDNLLGGDDFDRLLTEELLREIRAEHGAGYEPDQRDRPRIDGAAEGAKIELSSQLVADLNLTGLGGGLLILETELERERFERLVAGRIERTLELTRKAVREANLTVGDIDEVLLVGGSTAIPLVERELAALFGPERIRRGVNPMQCVALGAAVQSALIAELDCPSCRTDNPLAAADCAGCGNSLLGEPRTTCQGCFLPVDPQAAECPKCGTPPVPDEHPALPPVPAAAAGVRSCPRCGTAAAPGATACGLCGESLAPAAADGDTGGLRCAACGVLNAPGAESCSGCGEWMQVANPFDITPKDLGIELNDGRMAVIIPKNTNYPTAEPVHKDFFATGGGSRRLEVAVYEGDHEVAQQNELIGALTMKLPEDATGRARITVSFGLSADRTITLEVRIKGGEAKTVTLQRTVLDPEWRAKVDDRRRAVAEFTERWEQELTPEERRAAENLLGELDDMAAGQVKGRSAEQMLADSLQRQEAQAMVRGVSAYLSAVIQSCDRLLRPDDLEELKRLRAELDAARDAGDQAAAVDAAERADAAIAALGHTVRVLTYCRVFVVQGMVSPALAQQIRAALQRVDDGLDTGNYELVNAGMTDLVECYALAGQDIDAHHGSVPSGPVRPEEAGPR</sequence>
<dbReference type="SMART" id="SM00547">
    <property type="entry name" value="ZnF_RBZ"/>
    <property type="match status" value="2"/>
</dbReference>
<feature type="domain" description="RanBP2-type" evidence="10">
    <location>
        <begin position="485"/>
        <end position="509"/>
    </location>
</feature>
<comment type="caution">
    <text evidence="11">The sequence shown here is derived from an EMBL/GenBank/DDBJ whole genome shotgun (WGS) entry which is preliminary data.</text>
</comment>
<keyword evidence="3" id="KW-0479">Metal-binding</keyword>
<organism evidence="11 12">
    <name type="scientific">Kitasatospora indigofera</name>
    <dbReference type="NCBI Taxonomy" id="67307"/>
    <lineage>
        <taxon>Bacteria</taxon>
        <taxon>Bacillati</taxon>
        <taxon>Actinomycetota</taxon>
        <taxon>Actinomycetes</taxon>
        <taxon>Kitasatosporales</taxon>
        <taxon>Streptomycetaceae</taxon>
        <taxon>Kitasatospora</taxon>
    </lineage>
</organism>
<accession>A0A919FLX9</accession>
<keyword evidence="8" id="KW-0346">Stress response</keyword>
<keyword evidence="6" id="KW-0862">Zinc</keyword>
<dbReference type="GO" id="GO:0008270">
    <property type="term" value="F:zinc ion binding"/>
    <property type="evidence" value="ECO:0007669"/>
    <property type="project" value="UniProtKB-KW"/>
</dbReference>
<dbReference type="AlphaFoldDB" id="A0A919FLX9"/>